<protein>
    <submittedName>
        <fullName evidence="1">Uncharacterized protein</fullName>
    </submittedName>
</protein>
<name>A0A2S6HC22_9GAMM</name>
<dbReference type="RefSeq" id="WP_104429490.1">
    <property type="nucleotide sequence ID" value="NZ_PTIZ01000007.1"/>
</dbReference>
<reference evidence="1 2" key="1">
    <citation type="submission" date="2018-02" db="EMBL/GenBank/DDBJ databases">
        <title>Subsurface microbial communities from deep shales in Ohio and West Virginia, USA.</title>
        <authorList>
            <person name="Wrighton K."/>
        </authorList>
    </citation>
    <scope>NUCLEOTIDE SEQUENCE [LARGE SCALE GENOMIC DNA]</scope>
    <source>
        <strain evidence="1 2">OWC-DMM</strain>
    </source>
</reference>
<evidence type="ECO:0000313" key="1">
    <source>
        <dbReference type="EMBL" id="PPK74992.1"/>
    </source>
</evidence>
<sequence length="301" mass="33954">MTASEFLADAKKLILMSCNDIAEQMNELEVIHATTFFSLGIERLLKFVLADINAVFVLTSGDFKNAAPCLYKHKFVNGDQHGVTSSKPDTDVVSFRVAMQRALIFSTGVKENSQLLFSLANYRDILAHRPLSELDIVKANRLLAKDGYKLVNDICSERSLPVQDFFGANHDRLRDLSRKIQNEEDFSRAMASRIEQHKTLWLGRASQPEFIKQANDITQSLLASSGHDFSYVSFTCPACAQEAVARIEPDYDYDKVEKISYVTGVFVDSINCYYCGLNLQDYEELNYVDANSIFEDGHDLI</sequence>
<comment type="caution">
    <text evidence="1">The sequence shown here is derived from an EMBL/GenBank/DDBJ whole genome shotgun (WGS) entry which is preliminary data.</text>
</comment>
<dbReference type="Proteomes" id="UP000240010">
    <property type="component" value="Unassembled WGS sequence"/>
</dbReference>
<gene>
    <name evidence="1" type="ORF">B0F87_107235</name>
</gene>
<dbReference type="EMBL" id="PTIZ01000007">
    <property type="protein sequence ID" value="PPK74992.1"/>
    <property type="molecule type" value="Genomic_DNA"/>
</dbReference>
<accession>A0A2S6HC22</accession>
<evidence type="ECO:0000313" key="2">
    <source>
        <dbReference type="Proteomes" id="UP000240010"/>
    </source>
</evidence>
<organism evidence="1 2">
    <name type="scientific">Methylobacter tundripaludum</name>
    <dbReference type="NCBI Taxonomy" id="173365"/>
    <lineage>
        <taxon>Bacteria</taxon>
        <taxon>Pseudomonadati</taxon>
        <taxon>Pseudomonadota</taxon>
        <taxon>Gammaproteobacteria</taxon>
        <taxon>Methylococcales</taxon>
        <taxon>Methylococcaceae</taxon>
        <taxon>Methylobacter</taxon>
    </lineage>
</organism>
<dbReference type="AlphaFoldDB" id="A0A2S6HC22"/>
<proteinExistence type="predicted"/>